<accession>A0A830HSL5</accession>
<dbReference type="EC" id="2.1.1.320" evidence="7"/>
<dbReference type="InterPro" id="IPR029063">
    <property type="entry name" value="SAM-dependent_MTases_sf"/>
</dbReference>
<evidence type="ECO:0000256" key="3">
    <source>
        <dbReference type="ARBA" id="ARBA00022603"/>
    </source>
</evidence>
<reference evidence="8" key="1">
    <citation type="submission" date="2020-10" db="EMBL/GenBank/DDBJ databases">
        <title>Unveiling of a novel bifunctional photoreceptor, Dualchrome1, isolated from a cosmopolitan green alga.</title>
        <authorList>
            <person name="Suzuki S."/>
            <person name="Kawachi M."/>
        </authorList>
    </citation>
    <scope>NUCLEOTIDE SEQUENCE</scope>
    <source>
        <strain evidence="8">NIES 2893</strain>
    </source>
</reference>
<keyword evidence="5 7" id="KW-0496">Mitochondrion</keyword>
<dbReference type="EMBL" id="BNJQ01000020">
    <property type="protein sequence ID" value="GHP08471.1"/>
    <property type="molecule type" value="Genomic_DNA"/>
</dbReference>
<dbReference type="Pfam" id="PF02636">
    <property type="entry name" value="Methyltransf_28"/>
    <property type="match status" value="1"/>
</dbReference>
<dbReference type="GO" id="GO:0032259">
    <property type="term" value="P:methylation"/>
    <property type="evidence" value="ECO:0007669"/>
    <property type="project" value="UniProtKB-KW"/>
</dbReference>
<organism evidence="8 9">
    <name type="scientific">Pycnococcus provasolii</name>
    <dbReference type="NCBI Taxonomy" id="41880"/>
    <lineage>
        <taxon>Eukaryota</taxon>
        <taxon>Viridiplantae</taxon>
        <taxon>Chlorophyta</taxon>
        <taxon>Pseudoscourfieldiophyceae</taxon>
        <taxon>Pseudoscourfieldiales</taxon>
        <taxon>Pycnococcaceae</taxon>
        <taxon>Pycnococcus</taxon>
    </lineage>
</organism>
<dbReference type="OrthoDB" id="17415at2759"/>
<comment type="caution">
    <text evidence="8">The sequence shown here is derived from an EMBL/GenBank/DDBJ whole genome shotgun (WGS) entry which is preliminary data.</text>
</comment>
<evidence type="ECO:0000256" key="1">
    <source>
        <dbReference type="ARBA" id="ARBA00004173"/>
    </source>
</evidence>
<evidence type="ECO:0000256" key="6">
    <source>
        <dbReference type="ARBA" id="ARBA00048612"/>
    </source>
</evidence>
<dbReference type="SUPFAM" id="SSF53335">
    <property type="entry name" value="S-adenosyl-L-methionine-dependent methyltransferases"/>
    <property type="match status" value="1"/>
</dbReference>
<comment type="catalytic activity">
    <reaction evidence="6 7">
        <text>L-arginyl-[protein] + 2 S-adenosyl-L-methionine = N(omega),N(omega)'-dimethyl-L-arginyl-[protein] + 2 S-adenosyl-L-homocysteine + 2 H(+)</text>
        <dbReference type="Rhea" id="RHEA:48108"/>
        <dbReference type="Rhea" id="RHEA-COMP:10532"/>
        <dbReference type="Rhea" id="RHEA-COMP:11992"/>
        <dbReference type="ChEBI" id="CHEBI:15378"/>
        <dbReference type="ChEBI" id="CHEBI:29965"/>
        <dbReference type="ChEBI" id="CHEBI:57856"/>
        <dbReference type="ChEBI" id="CHEBI:59789"/>
        <dbReference type="ChEBI" id="CHEBI:88221"/>
        <dbReference type="EC" id="2.1.1.320"/>
    </reaction>
</comment>
<dbReference type="Gene3D" id="3.40.50.12710">
    <property type="match status" value="1"/>
</dbReference>
<evidence type="ECO:0000313" key="8">
    <source>
        <dbReference type="EMBL" id="GHP08471.1"/>
    </source>
</evidence>
<keyword evidence="9" id="KW-1185">Reference proteome</keyword>
<gene>
    <name evidence="8" type="ORF">PPROV_000720900</name>
</gene>
<dbReference type="PANTHER" id="PTHR12049">
    <property type="entry name" value="PROTEIN ARGININE METHYLTRANSFERASE NDUFAF7, MITOCHONDRIAL"/>
    <property type="match status" value="1"/>
</dbReference>
<proteinExistence type="inferred from homology"/>
<dbReference type="GO" id="GO:0005739">
    <property type="term" value="C:mitochondrion"/>
    <property type="evidence" value="ECO:0007669"/>
    <property type="project" value="UniProtKB-SubCell"/>
</dbReference>
<dbReference type="GO" id="GO:0035243">
    <property type="term" value="F:protein-arginine omega-N symmetric methyltransferase activity"/>
    <property type="evidence" value="ECO:0007669"/>
    <property type="project" value="UniProtKB-EC"/>
</dbReference>
<comment type="subcellular location">
    <subcellularLocation>
        <location evidence="1 7">Mitochondrion</location>
    </subcellularLocation>
</comment>
<sequence>MQRVASATSATSAAASAATVCVLVRERIRQALVDPKVGYFTKHGSAPVGMLQKPVNFNDIPNQRQYQAVLSRIYEKLNTAWLTPSELFQPHYGRAVAEHVLKRHLVPGAPLRIFEVGAGNGTAARDVLSHVRDVAPDVYATMRYTALEPSRTLAQRQRSRVAEAGHAKDRFEALQCEPFGDLDSARTQSWATHQPCVVLMLEVLDNLPHDRVVRQGSAWFETAVECFDAGEAQAIAKTRNAEDAAVAKRTWRGSKAYGAGYDGAGVEVLRPVEDALILHVLEKAMKLHGGGDSGLPGPSVGWVGKMALAARWLSAKVRGEEVFWIPTGALEAFRALRAALPRHSMIAADFDALPDVVVAGHGAPLVSTTQHGANIDHATYLVPPGEADIFFPVNFDAISALYQDVSNGARVEHMASRSFIGEHGTPFATRCRDGYDPMLDDFTNTRVFVGEAPNVMNE</sequence>
<keyword evidence="3 7" id="KW-0489">Methyltransferase</keyword>
<evidence type="ECO:0000256" key="5">
    <source>
        <dbReference type="ARBA" id="ARBA00023128"/>
    </source>
</evidence>
<evidence type="ECO:0000256" key="7">
    <source>
        <dbReference type="RuleBase" id="RU364114"/>
    </source>
</evidence>
<protein>
    <recommendedName>
        <fullName evidence="7">Protein arginine methyltransferase NDUFAF7</fullName>
        <ecNumber evidence="7">2.1.1.320</ecNumber>
    </recommendedName>
</protein>
<evidence type="ECO:0000313" key="9">
    <source>
        <dbReference type="Proteomes" id="UP000660262"/>
    </source>
</evidence>
<evidence type="ECO:0000256" key="2">
    <source>
        <dbReference type="ARBA" id="ARBA00005891"/>
    </source>
</evidence>
<name>A0A830HSL5_9CHLO</name>
<evidence type="ECO:0000256" key="4">
    <source>
        <dbReference type="ARBA" id="ARBA00022679"/>
    </source>
</evidence>
<dbReference type="Proteomes" id="UP000660262">
    <property type="component" value="Unassembled WGS sequence"/>
</dbReference>
<dbReference type="AlphaFoldDB" id="A0A830HSL5"/>
<dbReference type="InterPro" id="IPR038375">
    <property type="entry name" value="NDUFAF7_sf"/>
</dbReference>
<comment type="function">
    <text evidence="7">Arginine methyltransferase involved in the assembly or stability of mitochondrial NADH:ubiquinone oxidoreductase complex (complex I).</text>
</comment>
<dbReference type="InterPro" id="IPR003788">
    <property type="entry name" value="NDUFAF7"/>
</dbReference>
<dbReference type="PANTHER" id="PTHR12049:SF5">
    <property type="entry name" value="PROTEIN ARGININE METHYLTRANSFERASE NDUFAF7 HOMOLOG, MITOCHONDRIAL"/>
    <property type="match status" value="1"/>
</dbReference>
<keyword evidence="4 7" id="KW-0808">Transferase</keyword>
<comment type="similarity">
    <text evidence="2 7">Belongs to the NDUFAF7 family.</text>
</comment>